<dbReference type="GO" id="GO:0005516">
    <property type="term" value="F:calmodulin binding"/>
    <property type="evidence" value="ECO:0007669"/>
    <property type="project" value="UniProtKB-KW"/>
</dbReference>
<evidence type="ECO:0000259" key="4">
    <source>
        <dbReference type="Pfam" id="PF13178"/>
    </source>
</evidence>
<evidence type="ECO:0000256" key="2">
    <source>
        <dbReference type="ARBA" id="ARBA00024341"/>
    </source>
</evidence>
<keyword evidence="6" id="KW-1185">Reference proteome</keyword>
<dbReference type="PROSITE" id="PS50096">
    <property type="entry name" value="IQ"/>
    <property type="match status" value="1"/>
</dbReference>
<dbReference type="AlphaFoldDB" id="A0A7J9HU14"/>
<comment type="similarity">
    <text evidence="2">Belongs to the IQD family.</text>
</comment>
<gene>
    <name evidence="5" type="ORF">Gohar_026988</name>
</gene>
<protein>
    <recommendedName>
        <fullName evidence="4">DUF4005 domain-containing protein</fullName>
    </recommendedName>
</protein>
<reference evidence="5 6" key="1">
    <citation type="journal article" date="2019" name="Genome Biol. Evol.">
        <title>Insights into the evolution of the New World diploid cottons (Gossypium, subgenus Houzingenia) based on genome sequencing.</title>
        <authorList>
            <person name="Grover C.E."/>
            <person name="Arick M.A. 2nd"/>
            <person name="Thrash A."/>
            <person name="Conover J.L."/>
            <person name="Sanders W.S."/>
            <person name="Peterson D.G."/>
            <person name="Frelichowski J.E."/>
            <person name="Scheffler J.A."/>
            <person name="Scheffler B.E."/>
            <person name="Wendel J.F."/>
        </authorList>
    </citation>
    <scope>NUCLEOTIDE SEQUENCE [LARGE SCALE GENOMIC DNA]</scope>
    <source>
        <strain evidence="5">0</strain>
        <tissue evidence="5">Leaf</tissue>
    </source>
</reference>
<organism evidence="5 6">
    <name type="scientific">Gossypium harknessii</name>
    <dbReference type="NCBI Taxonomy" id="34285"/>
    <lineage>
        <taxon>Eukaryota</taxon>
        <taxon>Viridiplantae</taxon>
        <taxon>Streptophyta</taxon>
        <taxon>Embryophyta</taxon>
        <taxon>Tracheophyta</taxon>
        <taxon>Spermatophyta</taxon>
        <taxon>Magnoliopsida</taxon>
        <taxon>eudicotyledons</taxon>
        <taxon>Gunneridae</taxon>
        <taxon>Pentapetalae</taxon>
        <taxon>rosids</taxon>
        <taxon>malvids</taxon>
        <taxon>Malvales</taxon>
        <taxon>Malvaceae</taxon>
        <taxon>Malvoideae</taxon>
        <taxon>Gossypium</taxon>
    </lineage>
</organism>
<dbReference type="Proteomes" id="UP000593560">
    <property type="component" value="Unassembled WGS sequence"/>
</dbReference>
<feature type="region of interest" description="Disordered" evidence="3">
    <location>
        <begin position="188"/>
        <end position="213"/>
    </location>
</feature>
<evidence type="ECO:0000256" key="1">
    <source>
        <dbReference type="ARBA" id="ARBA00022860"/>
    </source>
</evidence>
<sequence length="287" mass="32691">WQQQHLLTFHLTATATEKARKALNALKGLVKLQALIRGHLVRKQAIATLRCMQASKVNTRSPVQACISSKFELQAKHKSLEIDREMKENIKIEEMDLADSKGCLTSRNNYSYHSQEERVVEHRFSSHYPSSRACSKQENYQSSSPPSALTDMSPRACSGLEYVESMSYDYPLFPSYMAKTESSRAKAISQSATKSRQDLFERQPSKRTSSVEARNHVPRTVWMQRSFSLIGATAQNYQYTWSIKLDRSVVSLKDSECGSTSTVLTNINYCRLNHQQRSLVTYNVSMK</sequence>
<dbReference type="PANTHER" id="PTHR32295:SF45">
    <property type="entry name" value="PROTEIN IQ-DOMAIN 19"/>
    <property type="match status" value="1"/>
</dbReference>
<dbReference type="EMBL" id="JABFAD010000011">
    <property type="protein sequence ID" value="MBA0813108.1"/>
    <property type="molecule type" value="Genomic_DNA"/>
</dbReference>
<proteinExistence type="inferred from homology"/>
<dbReference type="OrthoDB" id="1002053at2759"/>
<name>A0A7J9HU14_9ROSI</name>
<dbReference type="Pfam" id="PF13178">
    <property type="entry name" value="DUF4005"/>
    <property type="match status" value="1"/>
</dbReference>
<evidence type="ECO:0000256" key="3">
    <source>
        <dbReference type="SAM" id="MobiDB-lite"/>
    </source>
</evidence>
<comment type="caution">
    <text evidence="5">The sequence shown here is derived from an EMBL/GenBank/DDBJ whole genome shotgun (WGS) entry which is preliminary data.</text>
</comment>
<accession>A0A7J9HU14</accession>
<keyword evidence="1" id="KW-0112">Calmodulin-binding</keyword>
<dbReference type="PANTHER" id="PTHR32295">
    <property type="entry name" value="IQ-DOMAIN 5-RELATED"/>
    <property type="match status" value="1"/>
</dbReference>
<feature type="region of interest" description="Disordered" evidence="3">
    <location>
        <begin position="130"/>
        <end position="152"/>
    </location>
</feature>
<feature type="compositionally biased region" description="Polar residues" evidence="3">
    <location>
        <begin position="130"/>
        <end position="147"/>
    </location>
</feature>
<evidence type="ECO:0000313" key="5">
    <source>
        <dbReference type="EMBL" id="MBA0813108.1"/>
    </source>
</evidence>
<feature type="non-terminal residue" evidence="5">
    <location>
        <position position="1"/>
    </location>
</feature>
<feature type="compositionally biased region" description="Basic and acidic residues" evidence="3">
    <location>
        <begin position="195"/>
        <end position="204"/>
    </location>
</feature>
<evidence type="ECO:0000313" key="6">
    <source>
        <dbReference type="Proteomes" id="UP000593560"/>
    </source>
</evidence>
<feature type="domain" description="DUF4005" evidence="4">
    <location>
        <begin position="139"/>
        <end position="217"/>
    </location>
</feature>
<dbReference type="InterPro" id="IPR025064">
    <property type="entry name" value="DUF4005"/>
</dbReference>